<dbReference type="InterPro" id="IPR036034">
    <property type="entry name" value="PDZ_sf"/>
</dbReference>
<dbReference type="CDD" id="cd06746">
    <property type="entry name" value="PDZ_SHANK1_3-like"/>
    <property type="match status" value="1"/>
</dbReference>
<dbReference type="Proteomes" id="UP000694388">
    <property type="component" value="Unplaced"/>
</dbReference>
<feature type="compositionally biased region" description="Low complexity" evidence="1">
    <location>
        <begin position="858"/>
        <end position="867"/>
    </location>
</feature>
<dbReference type="GO" id="GO:0014069">
    <property type="term" value="C:postsynaptic density"/>
    <property type="evidence" value="ECO:0007669"/>
    <property type="project" value="TreeGrafter"/>
</dbReference>
<name>A0A8C4QKM0_EPTBU</name>
<feature type="compositionally biased region" description="Low complexity" evidence="1">
    <location>
        <begin position="819"/>
        <end position="840"/>
    </location>
</feature>
<evidence type="ECO:0000313" key="4">
    <source>
        <dbReference type="Proteomes" id="UP000694388"/>
    </source>
</evidence>
<dbReference type="GO" id="GO:0035255">
    <property type="term" value="F:ionotropic glutamate receptor binding"/>
    <property type="evidence" value="ECO:0007669"/>
    <property type="project" value="TreeGrafter"/>
</dbReference>
<keyword evidence="4" id="KW-1185">Reference proteome</keyword>
<reference evidence="3" key="2">
    <citation type="submission" date="2025-09" db="UniProtKB">
        <authorList>
            <consortium name="Ensembl"/>
        </authorList>
    </citation>
    <scope>IDENTIFICATION</scope>
</reference>
<evidence type="ECO:0000259" key="2">
    <source>
        <dbReference type="PROSITE" id="PS50106"/>
    </source>
</evidence>
<sequence length="1014" mass="107074">MRPGVRPATRRPLSDAPMNLNVKWTSKFHKGCKSDYLVEEKSVVLQKKDNEGFGFILRGAKADLPIEEFSPTPAFPALQYLEAVDDGGVAAQAGLKTGDFLIEVNSENVVKCGHRQVVGLIRQGGNRLSMKVVSVSRRLESDEGGHKKVPPPPPKRAPSTALSQRSKSMTAELEELGSTKSKRPEKLDEILANAERPLGDEAAQADSRAATVKQRPTNRHIVNDELKFLFERQGKPVASPSVPGTPKRSTVALPLGVHRLFGDQQNGRLSEPSTAFSFAGPDLQDYDGNDVGGIPPPPNIAPPPLPPDYDDVAEGELPPPPTYAPPLPPPSTSDRASVASNSTSFVPLSFGVPRSTFNPNAEPKFHSGADEPVISLANHNGHARIVMQDHQSSPQPPPPPNTAPPEPPTEGGMGRRGGAPNKPLRRRGTLIKQPNIEGSPEKSRRAAEALAAAAAAAPNSPSPGAIPAIVIKEPSSSSSGNASIASSMECETPVNGATRNESTVVTGSESDRNPFAAAIAGAVRDREKRMEEKRRSYSSSTCSTPEHSPKHVNESGISYPQSPPYPPAPPHLIVPSNQLPGPPPHVLPVAEPSPPYQQTSTGASSSDRVSSALIHPITGESLSPSSPMGLVLLAKQRAQSQNTAADTLGGASEPSSGVPCLPLENHECNSETIAKPPNFVPPPPPNLPSRELPNAVAVAAAAAAVAAKKQAYSKRHSEVDGEDFVFTDPLPPPIEYSNSFESADEQTGERLPDKFKLRSTRQDERRNTRTIKPTGAMSPYDRILASMMQMPMRSGAPGVASSDSVDASADSGLEEMDSRSSSETTSAVSTVSSFSTLSTETAEPTEFAAVPLHSHTSQQQQQQQQQQKGPTVATKANKFVVNVTPSQESGGTTNATSNSQPLAGPSTPTTPPAGLGETSTVVRSFMLQRRTKLWGEQVGTTDGEPCTEGGIPVKTNVINELSSKLQQMNTSNSSLPSSFPSAGPSKTGTYSGSKAPASISRSSCMALMGFMSSL</sequence>
<feature type="region of interest" description="Disordered" evidence="1">
    <location>
        <begin position="884"/>
        <end position="917"/>
    </location>
</feature>
<feature type="compositionally biased region" description="Basic and acidic residues" evidence="1">
    <location>
        <begin position="523"/>
        <end position="535"/>
    </location>
</feature>
<feature type="compositionally biased region" description="Polar residues" evidence="1">
    <location>
        <begin position="495"/>
        <end position="508"/>
    </location>
</feature>
<feature type="compositionally biased region" description="Pro residues" evidence="1">
    <location>
        <begin position="294"/>
        <end position="307"/>
    </location>
</feature>
<feature type="compositionally biased region" description="Low complexity" evidence="1">
    <location>
        <begin position="448"/>
        <end position="468"/>
    </location>
</feature>
<feature type="compositionally biased region" description="Pro residues" evidence="1">
    <location>
        <begin position="561"/>
        <end position="572"/>
    </location>
</feature>
<evidence type="ECO:0000313" key="3">
    <source>
        <dbReference type="Ensembl" id="ENSEBUP00000016933.1"/>
    </source>
</evidence>
<feature type="domain" description="PDZ" evidence="2">
    <location>
        <begin position="42"/>
        <end position="136"/>
    </location>
</feature>
<dbReference type="FunFam" id="2.30.42.10:FF:000018">
    <property type="entry name" value="SH3 and multiple ankyrin repeat domains protein 2"/>
    <property type="match status" value="1"/>
</dbReference>
<feature type="compositionally biased region" description="Low complexity" evidence="1">
    <location>
        <begin position="971"/>
        <end position="985"/>
    </location>
</feature>
<feature type="region of interest" description="Disordered" evidence="1">
    <location>
        <begin position="135"/>
        <end position="186"/>
    </location>
</feature>
<dbReference type="InterPro" id="IPR001478">
    <property type="entry name" value="PDZ"/>
</dbReference>
<feature type="region of interest" description="Disordered" evidence="1">
    <location>
        <begin position="967"/>
        <end position="997"/>
    </location>
</feature>
<dbReference type="Gene3D" id="2.30.42.10">
    <property type="match status" value="1"/>
</dbReference>
<feature type="region of interest" description="Disordered" evidence="1">
    <location>
        <begin position="264"/>
        <end position="610"/>
    </location>
</feature>
<dbReference type="GO" id="GO:0043197">
    <property type="term" value="C:dendritic spine"/>
    <property type="evidence" value="ECO:0007669"/>
    <property type="project" value="TreeGrafter"/>
</dbReference>
<protein>
    <recommendedName>
        <fullName evidence="2">PDZ domain-containing protein</fullName>
    </recommendedName>
</protein>
<proteinExistence type="predicted"/>
<feature type="region of interest" description="Disordered" evidence="1">
    <location>
        <begin position="641"/>
        <end position="664"/>
    </location>
</feature>
<dbReference type="GO" id="GO:0045211">
    <property type="term" value="C:postsynaptic membrane"/>
    <property type="evidence" value="ECO:0007669"/>
    <property type="project" value="TreeGrafter"/>
</dbReference>
<dbReference type="SUPFAM" id="SSF50156">
    <property type="entry name" value="PDZ domain-like"/>
    <property type="match status" value="1"/>
</dbReference>
<dbReference type="InterPro" id="IPR051569">
    <property type="entry name" value="SHANK"/>
</dbReference>
<feature type="compositionally biased region" description="Polar residues" evidence="1">
    <location>
        <begin position="160"/>
        <end position="169"/>
    </location>
</feature>
<dbReference type="PANTHER" id="PTHR24135">
    <property type="entry name" value="SH3 AND MULTIPLE ANKYRIN REPEAT DOMAINS PROTEIN"/>
    <property type="match status" value="1"/>
</dbReference>
<feature type="compositionally biased region" description="Polar residues" evidence="1">
    <location>
        <begin position="596"/>
        <end position="609"/>
    </location>
</feature>
<feature type="compositionally biased region" description="Pro residues" evidence="1">
    <location>
        <begin position="394"/>
        <end position="408"/>
    </location>
</feature>
<feature type="compositionally biased region" description="Low complexity" evidence="1">
    <location>
        <begin position="799"/>
        <end position="811"/>
    </location>
</feature>
<dbReference type="AlphaFoldDB" id="A0A8C4QKM0"/>
<feature type="region of interest" description="Disordered" evidence="1">
    <location>
        <begin position="793"/>
        <end position="840"/>
    </location>
</feature>
<feature type="region of interest" description="Disordered" evidence="1">
    <location>
        <begin position="759"/>
        <end position="780"/>
    </location>
</feature>
<feature type="compositionally biased region" description="Low complexity" evidence="1">
    <location>
        <begin position="475"/>
        <end position="487"/>
    </location>
</feature>
<feature type="compositionally biased region" description="Polar residues" evidence="1">
    <location>
        <begin position="332"/>
        <end position="346"/>
    </location>
</feature>
<dbReference type="GeneTree" id="ENSGT00940000153561"/>
<feature type="compositionally biased region" description="Basic and acidic residues" evidence="1">
    <location>
        <begin position="137"/>
        <end position="146"/>
    </location>
</feature>
<dbReference type="PROSITE" id="PS50106">
    <property type="entry name" value="PDZ"/>
    <property type="match status" value="1"/>
</dbReference>
<accession>A0A8C4QKM0</accession>
<feature type="compositionally biased region" description="Pro residues" evidence="1">
    <location>
        <begin position="317"/>
        <end position="331"/>
    </location>
</feature>
<dbReference type="Pfam" id="PF17820">
    <property type="entry name" value="PDZ_6"/>
    <property type="match status" value="1"/>
</dbReference>
<feature type="compositionally biased region" description="Polar residues" evidence="1">
    <location>
        <begin position="264"/>
        <end position="276"/>
    </location>
</feature>
<feature type="compositionally biased region" description="Low complexity" evidence="1">
    <location>
        <begin position="901"/>
        <end position="916"/>
    </location>
</feature>
<dbReference type="Ensembl" id="ENSEBUT00000017510.1">
    <property type="protein sequence ID" value="ENSEBUP00000016933.1"/>
    <property type="gene ID" value="ENSEBUG00000010614.1"/>
</dbReference>
<feature type="region of interest" description="Disordered" evidence="1">
    <location>
        <begin position="852"/>
        <end position="872"/>
    </location>
</feature>
<dbReference type="PANTHER" id="PTHR24135:SF28">
    <property type="entry name" value="LD13733P"/>
    <property type="match status" value="1"/>
</dbReference>
<reference evidence="3" key="1">
    <citation type="submission" date="2025-08" db="UniProtKB">
        <authorList>
            <consortium name="Ensembl"/>
        </authorList>
    </citation>
    <scope>IDENTIFICATION</scope>
</reference>
<feature type="compositionally biased region" description="Polar residues" evidence="1">
    <location>
        <begin position="884"/>
        <end position="900"/>
    </location>
</feature>
<organism evidence="3 4">
    <name type="scientific">Eptatretus burgeri</name>
    <name type="common">Inshore hagfish</name>
    <dbReference type="NCBI Taxonomy" id="7764"/>
    <lineage>
        <taxon>Eukaryota</taxon>
        <taxon>Metazoa</taxon>
        <taxon>Chordata</taxon>
        <taxon>Craniata</taxon>
        <taxon>Vertebrata</taxon>
        <taxon>Cyclostomata</taxon>
        <taxon>Myxini</taxon>
        <taxon>Myxiniformes</taxon>
        <taxon>Myxinidae</taxon>
        <taxon>Eptatretinae</taxon>
        <taxon>Eptatretus</taxon>
    </lineage>
</organism>
<evidence type="ECO:0000256" key="1">
    <source>
        <dbReference type="SAM" id="MobiDB-lite"/>
    </source>
</evidence>
<feature type="compositionally biased region" description="Pro residues" evidence="1">
    <location>
        <begin position="580"/>
        <end position="595"/>
    </location>
</feature>
<dbReference type="GO" id="GO:0030160">
    <property type="term" value="F:synaptic receptor adaptor activity"/>
    <property type="evidence" value="ECO:0007669"/>
    <property type="project" value="TreeGrafter"/>
</dbReference>
<dbReference type="InterPro" id="IPR041489">
    <property type="entry name" value="PDZ_6"/>
</dbReference>
<dbReference type="SMART" id="SM00228">
    <property type="entry name" value="PDZ"/>
    <property type="match status" value="1"/>
</dbReference>